<dbReference type="PANTHER" id="PTHR31814:SF2">
    <property type="entry name" value="PHOSPHOMEVALONATE KINASE"/>
    <property type="match status" value="1"/>
</dbReference>
<dbReference type="EC" id="2.7.4.2" evidence="2"/>
<dbReference type="Gene3D" id="3.30.230.10">
    <property type="match status" value="1"/>
</dbReference>
<keyword evidence="5 9" id="KW-0418">Kinase</keyword>
<dbReference type="AlphaFoldDB" id="A0A1R4IWJ7"/>
<comment type="pathway">
    <text evidence="1">Isoprenoid biosynthesis; isopentenyl diphosphate biosynthesis via mevalonate pathway; isopentenyl diphosphate from (R)-mevalonate: step 2/3.</text>
</comment>
<dbReference type="OrthoDB" id="1522677at2"/>
<feature type="domain" description="GHMP kinase C-terminal" evidence="8">
    <location>
        <begin position="272"/>
        <end position="339"/>
    </location>
</feature>
<keyword evidence="6" id="KW-0067">ATP-binding</keyword>
<dbReference type="RefSeq" id="WP_087136400.1">
    <property type="nucleotide sequence ID" value="NZ_FUKR01000022.1"/>
</dbReference>
<keyword evidence="10" id="KW-1185">Reference proteome</keyword>
<dbReference type="GO" id="GO:0005524">
    <property type="term" value="F:ATP binding"/>
    <property type="evidence" value="ECO:0007669"/>
    <property type="project" value="UniProtKB-KW"/>
</dbReference>
<dbReference type="InterPro" id="IPR020568">
    <property type="entry name" value="Ribosomal_Su5_D2-typ_SF"/>
</dbReference>
<dbReference type="Proteomes" id="UP000196778">
    <property type="component" value="Unassembled WGS sequence"/>
</dbReference>
<dbReference type="PANTHER" id="PTHR31814">
    <property type="match status" value="1"/>
</dbReference>
<evidence type="ECO:0000313" key="10">
    <source>
        <dbReference type="Proteomes" id="UP000196778"/>
    </source>
</evidence>
<name>A0A1R4IWJ7_9MICO</name>
<dbReference type="PRINTS" id="PR00959">
    <property type="entry name" value="MEVGALKINASE"/>
</dbReference>
<dbReference type="InterPro" id="IPR013750">
    <property type="entry name" value="GHMP_kinase_C_dom"/>
</dbReference>
<dbReference type="InterPro" id="IPR006204">
    <property type="entry name" value="GHMP_kinase_N_dom"/>
</dbReference>
<evidence type="ECO:0000256" key="3">
    <source>
        <dbReference type="ARBA" id="ARBA00022679"/>
    </source>
</evidence>
<dbReference type="InterPro" id="IPR005917">
    <property type="entry name" value="Pmev_kinase_bact"/>
</dbReference>
<protein>
    <recommendedName>
        <fullName evidence="2">phosphomevalonate kinase</fullName>
        <ecNumber evidence="2">2.7.4.2</ecNumber>
    </recommendedName>
</protein>
<sequence length="357" mass="38569">MIRVSAPGKLFIAGEYAVVETGQPAVLVAVDRYLTVELQPATGEGRLISDQYGRLPVLWRRAGSRLVLDTDQRPFDYVLEAISAVESYATESGHPLGYYDLTISSELDDMSGRKFGLGSSAAVTAATVQALDRFYDLGLSRLELLKLAYLATMRVNANGSGGDLAASMFGGWIAYTAFDRAWVADNRERMSTVEMVRSEWPGLSVRAITPPSALQLIVGWTGVPASTMSLVSSVQDRKSTTNSHYGEFLSQSRACVEELVAAFEADDAVVAQRQIRQARRLLQRLSAESELVIETPALRLLCDSAGRAGGAAKSSGAGGGDCGIVLIDTGIDVRPMLREWELNDIRHLAIGVHPAER</sequence>
<gene>
    <name evidence="9" type="ORF">FM119_04095</name>
</gene>
<evidence type="ECO:0000313" key="9">
    <source>
        <dbReference type="EMBL" id="SJN24240.1"/>
    </source>
</evidence>
<dbReference type="InterPro" id="IPR036554">
    <property type="entry name" value="GHMP_kinase_C_sf"/>
</dbReference>
<dbReference type="GO" id="GO:0004631">
    <property type="term" value="F:phosphomevalonate kinase activity"/>
    <property type="evidence" value="ECO:0007669"/>
    <property type="project" value="UniProtKB-EC"/>
</dbReference>
<dbReference type="EMBL" id="FUKR01000022">
    <property type="protein sequence ID" value="SJN24240.1"/>
    <property type="molecule type" value="Genomic_DNA"/>
</dbReference>
<feature type="domain" description="GHMP kinase N-terminal" evidence="7">
    <location>
        <begin position="77"/>
        <end position="171"/>
    </location>
</feature>
<accession>A0A1R4IWJ7</accession>
<dbReference type="InterPro" id="IPR014721">
    <property type="entry name" value="Ribsml_uS5_D2-typ_fold_subgr"/>
</dbReference>
<organism evidence="9 10">
    <name type="scientific">Mycetocola reblochoni REB411</name>
    <dbReference type="NCBI Taxonomy" id="1255698"/>
    <lineage>
        <taxon>Bacteria</taxon>
        <taxon>Bacillati</taxon>
        <taxon>Actinomycetota</taxon>
        <taxon>Actinomycetes</taxon>
        <taxon>Micrococcales</taxon>
        <taxon>Microbacteriaceae</taxon>
        <taxon>Mycetocola</taxon>
    </lineage>
</organism>
<dbReference type="Gene3D" id="3.30.70.890">
    <property type="entry name" value="GHMP kinase, C-terminal domain"/>
    <property type="match status" value="1"/>
</dbReference>
<evidence type="ECO:0000256" key="4">
    <source>
        <dbReference type="ARBA" id="ARBA00022741"/>
    </source>
</evidence>
<dbReference type="InterPro" id="IPR035102">
    <property type="entry name" value="Phosphomevalonate_kinase"/>
</dbReference>
<evidence type="ECO:0000256" key="6">
    <source>
        <dbReference type="ARBA" id="ARBA00022840"/>
    </source>
</evidence>
<proteinExistence type="predicted"/>
<evidence type="ECO:0000256" key="5">
    <source>
        <dbReference type="ARBA" id="ARBA00022777"/>
    </source>
</evidence>
<keyword evidence="4" id="KW-0547">Nucleotide-binding</keyword>
<dbReference type="Pfam" id="PF00288">
    <property type="entry name" value="GHMP_kinases_N"/>
    <property type="match status" value="1"/>
</dbReference>
<dbReference type="SUPFAM" id="SSF55060">
    <property type="entry name" value="GHMP Kinase, C-terminal domain"/>
    <property type="match status" value="1"/>
</dbReference>
<dbReference type="Pfam" id="PF08544">
    <property type="entry name" value="GHMP_kinases_C"/>
    <property type="match status" value="1"/>
</dbReference>
<evidence type="ECO:0000256" key="2">
    <source>
        <dbReference type="ARBA" id="ARBA00012958"/>
    </source>
</evidence>
<dbReference type="GO" id="GO:0019287">
    <property type="term" value="P:isopentenyl diphosphate biosynthetic process, mevalonate pathway"/>
    <property type="evidence" value="ECO:0007669"/>
    <property type="project" value="UniProtKB-UniPathway"/>
</dbReference>
<evidence type="ECO:0000256" key="1">
    <source>
        <dbReference type="ARBA" id="ARBA00005017"/>
    </source>
</evidence>
<dbReference type="SUPFAM" id="SSF54211">
    <property type="entry name" value="Ribosomal protein S5 domain 2-like"/>
    <property type="match status" value="1"/>
</dbReference>
<keyword evidence="3 9" id="KW-0808">Transferase</keyword>
<reference evidence="10" key="1">
    <citation type="submission" date="2017-02" db="EMBL/GenBank/DDBJ databases">
        <authorList>
            <person name="Dridi B."/>
        </authorList>
    </citation>
    <scope>NUCLEOTIDE SEQUENCE [LARGE SCALE GENOMIC DNA]</scope>
    <source>
        <strain evidence="10">EB411</strain>
    </source>
</reference>
<dbReference type="UniPathway" id="UPA00057">
    <property type="reaction ID" value="UER00099"/>
</dbReference>
<evidence type="ECO:0000259" key="7">
    <source>
        <dbReference type="Pfam" id="PF00288"/>
    </source>
</evidence>
<evidence type="ECO:0000259" key="8">
    <source>
        <dbReference type="Pfam" id="PF08544"/>
    </source>
</evidence>
<dbReference type="NCBIfam" id="TIGR01220">
    <property type="entry name" value="Pmev_kin_Gr_pos"/>
    <property type="match status" value="1"/>
</dbReference>